<sequence>MHTKRLNLLMQGSIVHSKIQVVTHHYQRISNSQYFLQMQVEAQQRIKCNTHTHKMNIMHDSTHMFARIFQSTIILAYSRSKRSFKACNRVECK</sequence>
<feature type="non-terminal residue" evidence="1">
    <location>
        <position position="1"/>
    </location>
</feature>
<evidence type="ECO:0000313" key="2">
    <source>
        <dbReference type="Proteomes" id="UP000824120"/>
    </source>
</evidence>
<name>A0A9J5ZTL0_SOLCO</name>
<accession>A0A9J5ZTL0</accession>
<dbReference type="Proteomes" id="UP000824120">
    <property type="component" value="Chromosome 3"/>
</dbReference>
<gene>
    <name evidence="1" type="ORF">H5410_015469</name>
</gene>
<reference evidence="1 2" key="1">
    <citation type="submission" date="2020-09" db="EMBL/GenBank/DDBJ databases">
        <title>De no assembly of potato wild relative species, Solanum commersonii.</title>
        <authorList>
            <person name="Cho K."/>
        </authorList>
    </citation>
    <scope>NUCLEOTIDE SEQUENCE [LARGE SCALE GENOMIC DNA]</scope>
    <source>
        <strain evidence="1">LZ3.2</strain>
        <tissue evidence="1">Leaf</tissue>
    </source>
</reference>
<organism evidence="1 2">
    <name type="scientific">Solanum commersonii</name>
    <name type="common">Commerson's wild potato</name>
    <name type="synonym">Commerson's nightshade</name>
    <dbReference type="NCBI Taxonomy" id="4109"/>
    <lineage>
        <taxon>Eukaryota</taxon>
        <taxon>Viridiplantae</taxon>
        <taxon>Streptophyta</taxon>
        <taxon>Embryophyta</taxon>
        <taxon>Tracheophyta</taxon>
        <taxon>Spermatophyta</taxon>
        <taxon>Magnoliopsida</taxon>
        <taxon>eudicotyledons</taxon>
        <taxon>Gunneridae</taxon>
        <taxon>Pentapetalae</taxon>
        <taxon>asterids</taxon>
        <taxon>lamiids</taxon>
        <taxon>Solanales</taxon>
        <taxon>Solanaceae</taxon>
        <taxon>Solanoideae</taxon>
        <taxon>Solaneae</taxon>
        <taxon>Solanum</taxon>
    </lineage>
</organism>
<dbReference type="AlphaFoldDB" id="A0A9J5ZTL0"/>
<dbReference type="EMBL" id="JACXVP010000003">
    <property type="protein sequence ID" value="KAG5615645.1"/>
    <property type="molecule type" value="Genomic_DNA"/>
</dbReference>
<proteinExistence type="predicted"/>
<protein>
    <submittedName>
        <fullName evidence="1">Uncharacterized protein</fullName>
    </submittedName>
</protein>
<keyword evidence="2" id="KW-1185">Reference proteome</keyword>
<comment type="caution">
    <text evidence="1">The sequence shown here is derived from an EMBL/GenBank/DDBJ whole genome shotgun (WGS) entry which is preliminary data.</text>
</comment>
<evidence type="ECO:0000313" key="1">
    <source>
        <dbReference type="EMBL" id="KAG5615645.1"/>
    </source>
</evidence>